<sequence length="89" mass="10470">MSMIAPLVWEVSGRWETARTCFGTYQVWKSGDEWRWGYCFDEYHDEDDFSCDSLEEGKQLAWVNWCERLAKCLTPEAWALCAHQIPEVA</sequence>
<evidence type="ECO:0000313" key="1">
    <source>
        <dbReference type="EMBL" id="SCW95833.1"/>
    </source>
</evidence>
<protein>
    <submittedName>
        <fullName evidence="1">Uncharacterized protein</fullName>
    </submittedName>
</protein>
<organism evidence="1 2">
    <name type="scientific">Ancylobacter rudongensis</name>
    <dbReference type="NCBI Taxonomy" id="177413"/>
    <lineage>
        <taxon>Bacteria</taxon>
        <taxon>Pseudomonadati</taxon>
        <taxon>Pseudomonadota</taxon>
        <taxon>Alphaproteobacteria</taxon>
        <taxon>Hyphomicrobiales</taxon>
        <taxon>Xanthobacteraceae</taxon>
        <taxon>Ancylobacter</taxon>
    </lineage>
</organism>
<dbReference type="EMBL" id="FMTP01000010">
    <property type="protein sequence ID" value="SCW95833.1"/>
    <property type="molecule type" value="Genomic_DNA"/>
</dbReference>
<evidence type="ECO:0000313" key="2">
    <source>
        <dbReference type="Proteomes" id="UP000198889"/>
    </source>
</evidence>
<name>A0A1G4UQB7_9HYPH</name>
<dbReference type="STRING" id="177413.SAMN05660859_0129"/>
<accession>A0A1G4UQB7</accession>
<reference evidence="2" key="1">
    <citation type="submission" date="2016-10" db="EMBL/GenBank/DDBJ databases">
        <authorList>
            <person name="Varghese N."/>
            <person name="Submissions S."/>
        </authorList>
    </citation>
    <scope>NUCLEOTIDE SEQUENCE [LARGE SCALE GENOMIC DNA]</scope>
    <source>
        <strain evidence="2">CGMCC 1.1761</strain>
    </source>
</reference>
<proteinExistence type="predicted"/>
<gene>
    <name evidence="1" type="ORF">SAMN05660859_0129</name>
</gene>
<dbReference type="AlphaFoldDB" id="A0A1G4UQB7"/>
<keyword evidence="2" id="KW-1185">Reference proteome</keyword>
<dbReference type="RefSeq" id="WP_091444279.1">
    <property type="nucleotide sequence ID" value="NZ_FMTP01000010.1"/>
</dbReference>
<dbReference type="Proteomes" id="UP000198889">
    <property type="component" value="Unassembled WGS sequence"/>
</dbReference>